<proteinExistence type="predicted"/>
<dbReference type="EMBL" id="NNAY01000196">
    <property type="protein sequence ID" value="OXU30082.1"/>
    <property type="molecule type" value="Genomic_DNA"/>
</dbReference>
<dbReference type="Proteomes" id="UP000215335">
    <property type="component" value="Unassembled WGS sequence"/>
</dbReference>
<reference evidence="2 3" key="1">
    <citation type="journal article" date="2017" name="Curr. Biol.">
        <title>The Evolution of Venom by Co-option of Single-Copy Genes.</title>
        <authorList>
            <person name="Martinson E.O."/>
            <person name="Mrinalini"/>
            <person name="Kelkar Y.D."/>
            <person name="Chang C.H."/>
            <person name="Werren J.H."/>
        </authorList>
    </citation>
    <scope>NUCLEOTIDE SEQUENCE [LARGE SCALE GENOMIC DNA]</scope>
    <source>
        <strain evidence="2 3">Alberta</strain>
        <tissue evidence="2">Whole body</tissue>
    </source>
</reference>
<sequence>MPIDHPPILLSGGTYRIENDLLYIPRGTRINTRRLDGKLRGARETGARSDHQSKPHTALARRACTIVRARTRGEKVADRFPRAA</sequence>
<organism evidence="2 3">
    <name type="scientific">Trichomalopsis sarcophagae</name>
    <dbReference type="NCBI Taxonomy" id="543379"/>
    <lineage>
        <taxon>Eukaryota</taxon>
        <taxon>Metazoa</taxon>
        <taxon>Ecdysozoa</taxon>
        <taxon>Arthropoda</taxon>
        <taxon>Hexapoda</taxon>
        <taxon>Insecta</taxon>
        <taxon>Pterygota</taxon>
        <taxon>Neoptera</taxon>
        <taxon>Endopterygota</taxon>
        <taxon>Hymenoptera</taxon>
        <taxon>Apocrita</taxon>
        <taxon>Proctotrupomorpha</taxon>
        <taxon>Chalcidoidea</taxon>
        <taxon>Pteromalidae</taxon>
        <taxon>Pteromalinae</taxon>
        <taxon>Trichomalopsis</taxon>
    </lineage>
</organism>
<gene>
    <name evidence="2" type="ORF">TSAR_014672</name>
</gene>
<dbReference type="AlphaFoldDB" id="A0A232FHB7"/>
<protein>
    <submittedName>
        <fullName evidence="2">Uncharacterized protein</fullName>
    </submittedName>
</protein>
<keyword evidence="3" id="KW-1185">Reference proteome</keyword>
<accession>A0A232FHB7</accession>
<feature type="compositionally biased region" description="Basic and acidic residues" evidence="1">
    <location>
        <begin position="37"/>
        <end position="53"/>
    </location>
</feature>
<evidence type="ECO:0000313" key="3">
    <source>
        <dbReference type="Proteomes" id="UP000215335"/>
    </source>
</evidence>
<name>A0A232FHB7_9HYME</name>
<evidence type="ECO:0000313" key="2">
    <source>
        <dbReference type="EMBL" id="OXU30082.1"/>
    </source>
</evidence>
<evidence type="ECO:0000256" key="1">
    <source>
        <dbReference type="SAM" id="MobiDB-lite"/>
    </source>
</evidence>
<feature type="region of interest" description="Disordered" evidence="1">
    <location>
        <begin position="37"/>
        <end position="58"/>
    </location>
</feature>
<comment type="caution">
    <text evidence="2">The sequence shown here is derived from an EMBL/GenBank/DDBJ whole genome shotgun (WGS) entry which is preliminary data.</text>
</comment>